<organism evidence="2 3">
    <name type="scientific">Sphingomonas caseinilyticus</name>
    <dbReference type="NCBI Taxonomy" id="2908205"/>
    <lineage>
        <taxon>Bacteria</taxon>
        <taxon>Pseudomonadati</taxon>
        <taxon>Pseudomonadota</taxon>
        <taxon>Alphaproteobacteria</taxon>
        <taxon>Sphingomonadales</taxon>
        <taxon>Sphingomonadaceae</taxon>
        <taxon>Sphingomonas</taxon>
    </lineage>
</organism>
<evidence type="ECO:0000313" key="2">
    <source>
        <dbReference type="EMBL" id="MCL6699505.1"/>
    </source>
</evidence>
<evidence type="ECO:0000313" key="3">
    <source>
        <dbReference type="Proteomes" id="UP001203410"/>
    </source>
</evidence>
<name>A0ABT0RWY2_9SPHN</name>
<dbReference type="Proteomes" id="UP001203410">
    <property type="component" value="Unassembled WGS sequence"/>
</dbReference>
<dbReference type="RefSeq" id="WP_249904962.1">
    <property type="nucleotide sequence ID" value="NZ_JAMGBA010000003.1"/>
</dbReference>
<sequence>MRSRMRQVSQLSVQLRLAHVLVACAFLCAGVPALGQSITPLPLPPDQPVSRQGVTDEETQAAAGNDVPDTDVTPDAGEPPKKKSFIKRYFVDEEDGKVDFSNFLAKGGFIPLPIIITEPVVDGGFGLAAVFLTVPKDNPNRVRRRIGAAFKTGNGSTGGGYFEAGYAFDGRLNYRVGIGRGNFRLEAFPAFAPNGIKYTNRYKYGILGSALWSIGDQGWSAGPVFDFRKLSSGLEIAGVPEGIARDFNNTLTTGALGFGVHFDGRNNSLTPTNGINTFVEGKFNRGAFGSDRDYEEYDAHFYGFSRFGSSLHGSLKLEFDGIRGDYPSYFAPAITLRGVQAIRYQGQNVVSTEAELAWQLSNRWTLLAFGGVGATDAGSRRIFKDSGLIAAGGAGFRYRLARKLGLDVGIDIAYGPGGRVFYIQFGHAWALRMD</sequence>
<protein>
    <recommendedName>
        <fullName evidence="4">Surface antigen</fullName>
    </recommendedName>
</protein>
<feature type="region of interest" description="Disordered" evidence="1">
    <location>
        <begin position="39"/>
        <end position="80"/>
    </location>
</feature>
<accession>A0ABT0RWY2</accession>
<gene>
    <name evidence="2" type="ORF">LZ496_12010</name>
</gene>
<evidence type="ECO:0008006" key="4">
    <source>
        <dbReference type="Google" id="ProtNLM"/>
    </source>
</evidence>
<proteinExistence type="predicted"/>
<dbReference type="Gene3D" id="2.40.160.50">
    <property type="entry name" value="membrane protein fhac: a member of the omp85/tpsb transporter family"/>
    <property type="match status" value="1"/>
</dbReference>
<keyword evidence="3" id="KW-1185">Reference proteome</keyword>
<reference evidence="2 3" key="1">
    <citation type="submission" date="2022-05" db="EMBL/GenBank/DDBJ databases">
        <authorList>
            <person name="Jo J.-H."/>
            <person name="Im W.-T."/>
        </authorList>
    </citation>
    <scope>NUCLEOTIDE SEQUENCE [LARGE SCALE GENOMIC DNA]</scope>
    <source>
        <strain evidence="2 3">NSE70-1</strain>
    </source>
</reference>
<dbReference type="EMBL" id="JAMGBA010000003">
    <property type="protein sequence ID" value="MCL6699505.1"/>
    <property type="molecule type" value="Genomic_DNA"/>
</dbReference>
<evidence type="ECO:0000256" key="1">
    <source>
        <dbReference type="SAM" id="MobiDB-lite"/>
    </source>
</evidence>
<comment type="caution">
    <text evidence="2">The sequence shown here is derived from an EMBL/GenBank/DDBJ whole genome shotgun (WGS) entry which is preliminary data.</text>
</comment>